<dbReference type="PROSITE" id="PS00108">
    <property type="entry name" value="PROTEIN_KINASE_ST"/>
    <property type="match status" value="1"/>
</dbReference>
<dbReference type="EMBL" id="BAABAL010000012">
    <property type="protein sequence ID" value="GAA4009323.1"/>
    <property type="molecule type" value="Genomic_DNA"/>
</dbReference>
<dbReference type="Gene3D" id="3.30.200.20">
    <property type="entry name" value="Phosphorylase Kinase, domain 1"/>
    <property type="match status" value="1"/>
</dbReference>
<gene>
    <name evidence="10" type="ORF">GCM10022247_34310</name>
</gene>
<dbReference type="Proteomes" id="UP001501747">
    <property type="component" value="Unassembled WGS sequence"/>
</dbReference>
<dbReference type="RefSeq" id="WP_344875879.1">
    <property type="nucleotide sequence ID" value="NZ_BAABAL010000012.1"/>
</dbReference>
<evidence type="ECO:0000259" key="9">
    <source>
        <dbReference type="PROSITE" id="PS50011"/>
    </source>
</evidence>
<feature type="binding site" evidence="7">
    <location>
        <position position="46"/>
    </location>
    <ligand>
        <name>ATP</name>
        <dbReference type="ChEBI" id="CHEBI:30616"/>
    </ligand>
</feature>
<dbReference type="PANTHER" id="PTHR43289">
    <property type="entry name" value="MITOGEN-ACTIVATED PROTEIN KINASE KINASE KINASE 20-RELATED"/>
    <property type="match status" value="1"/>
</dbReference>
<accession>A0ABP7SBF1</accession>
<dbReference type="EC" id="2.7.11.1" evidence="1"/>
<evidence type="ECO:0000256" key="4">
    <source>
        <dbReference type="ARBA" id="ARBA00022741"/>
    </source>
</evidence>
<keyword evidence="6 7" id="KW-0067">ATP-binding</keyword>
<keyword evidence="2" id="KW-0723">Serine/threonine-protein kinase</keyword>
<organism evidence="10 11">
    <name type="scientific">Allokutzneria multivorans</name>
    <dbReference type="NCBI Taxonomy" id="1142134"/>
    <lineage>
        <taxon>Bacteria</taxon>
        <taxon>Bacillati</taxon>
        <taxon>Actinomycetota</taxon>
        <taxon>Actinomycetes</taxon>
        <taxon>Pseudonocardiales</taxon>
        <taxon>Pseudonocardiaceae</taxon>
        <taxon>Allokutzneria</taxon>
    </lineage>
</organism>
<evidence type="ECO:0000256" key="2">
    <source>
        <dbReference type="ARBA" id="ARBA00022527"/>
    </source>
</evidence>
<dbReference type="InterPro" id="IPR011009">
    <property type="entry name" value="Kinase-like_dom_sf"/>
</dbReference>
<dbReference type="PANTHER" id="PTHR43289:SF6">
    <property type="entry name" value="SERINE_THREONINE-PROTEIN KINASE NEKL-3"/>
    <property type="match status" value="1"/>
</dbReference>
<feature type="compositionally biased region" description="Gly residues" evidence="8">
    <location>
        <begin position="364"/>
        <end position="379"/>
    </location>
</feature>
<proteinExistence type="predicted"/>
<reference evidence="11" key="1">
    <citation type="journal article" date="2019" name="Int. J. Syst. Evol. Microbiol.">
        <title>The Global Catalogue of Microorganisms (GCM) 10K type strain sequencing project: providing services to taxonomists for standard genome sequencing and annotation.</title>
        <authorList>
            <consortium name="The Broad Institute Genomics Platform"/>
            <consortium name="The Broad Institute Genome Sequencing Center for Infectious Disease"/>
            <person name="Wu L."/>
            <person name="Ma J."/>
        </authorList>
    </citation>
    <scope>NUCLEOTIDE SEQUENCE [LARGE SCALE GENOMIC DNA]</scope>
    <source>
        <strain evidence="11">JCM 17342</strain>
    </source>
</reference>
<evidence type="ECO:0000256" key="8">
    <source>
        <dbReference type="SAM" id="MobiDB-lite"/>
    </source>
</evidence>
<name>A0ABP7SBF1_9PSEU</name>
<dbReference type="SMART" id="SM00220">
    <property type="entry name" value="S_TKc"/>
    <property type="match status" value="1"/>
</dbReference>
<sequence length="502" mass="52357">MRSDAGIDEGHLIAGHYRLVSKIGSGAMGVVWRARDERLDRMVAVKQLLVQPGLSAEETDNARRRAMREGRIAARLQHPNAITLYDVAEHNGDPCLVMEYLKSQSLAEILGDRGPLSPREVAAIGAQIAAALSAAHTVGITHRDIKPGNVLITDSGVAKITDFGISRAVGDVQVTRTGMLAGTPAYFAPEVARGNDTGGPNSDVFSLGATLYDAVEGQPPFGSSDNPLALLHAAAAGEVIPPRQAGPLTALLMSMLRPDPRERPNMAQVGTALAGLAAGRAPAVPVAHAAAARTQRVDHGHHAPPPRPASYPSRPAASAPTRQKQQPVKAKRSPVLLVLLLIAVVGGGGYGVYRLLDRPSVGSGSSGSGNTGGASGGGSSSSSALSSKPAIPGATTPPDSPVELGGAGQFVVDFYVGSTDLQTRWDMLTAGAQAGFGSRADFDAHWKQYPRMYSNTARGAGQDADKAWKVSIQVTFAQGRTEPRVIRVTKVGGQYKIDSDPR</sequence>
<evidence type="ECO:0000256" key="7">
    <source>
        <dbReference type="PROSITE-ProRule" id="PRU10141"/>
    </source>
</evidence>
<evidence type="ECO:0000256" key="5">
    <source>
        <dbReference type="ARBA" id="ARBA00022777"/>
    </source>
</evidence>
<dbReference type="PROSITE" id="PS00107">
    <property type="entry name" value="PROTEIN_KINASE_ATP"/>
    <property type="match status" value="1"/>
</dbReference>
<keyword evidence="4 7" id="KW-0547">Nucleotide-binding</keyword>
<dbReference type="CDD" id="cd14014">
    <property type="entry name" value="STKc_PknB_like"/>
    <property type="match status" value="1"/>
</dbReference>
<dbReference type="InterPro" id="IPR017441">
    <property type="entry name" value="Protein_kinase_ATP_BS"/>
</dbReference>
<dbReference type="PROSITE" id="PS50011">
    <property type="entry name" value="PROTEIN_KINASE_DOM"/>
    <property type="match status" value="1"/>
</dbReference>
<dbReference type="InterPro" id="IPR000719">
    <property type="entry name" value="Prot_kinase_dom"/>
</dbReference>
<feature type="region of interest" description="Disordered" evidence="8">
    <location>
        <begin position="361"/>
        <end position="402"/>
    </location>
</feature>
<keyword evidence="3" id="KW-0808">Transferase</keyword>
<feature type="domain" description="Protein kinase" evidence="9">
    <location>
        <begin position="17"/>
        <end position="276"/>
    </location>
</feature>
<dbReference type="InterPro" id="IPR008271">
    <property type="entry name" value="Ser/Thr_kinase_AS"/>
</dbReference>
<protein>
    <recommendedName>
        <fullName evidence="1">non-specific serine/threonine protein kinase</fullName>
        <ecNumber evidence="1">2.7.11.1</ecNumber>
    </recommendedName>
</protein>
<feature type="region of interest" description="Disordered" evidence="8">
    <location>
        <begin position="287"/>
        <end position="329"/>
    </location>
</feature>
<dbReference type="Pfam" id="PF00069">
    <property type="entry name" value="Pkinase"/>
    <property type="match status" value="1"/>
</dbReference>
<evidence type="ECO:0000256" key="6">
    <source>
        <dbReference type="ARBA" id="ARBA00022840"/>
    </source>
</evidence>
<evidence type="ECO:0000256" key="1">
    <source>
        <dbReference type="ARBA" id="ARBA00012513"/>
    </source>
</evidence>
<keyword evidence="5" id="KW-0418">Kinase</keyword>
<evidence type="ECO:0000313" key="11">
    <source>
        <dbReference type="Proteomes" id="UP001501747"/>
    </source>
</evidence>
<keyword evidence="11" id="KW-1185">Reference proteome</keyword>
<comment type="caution">
    <text evidence="10">The sequence shown here is derived from an EMBL/GenBank/DDBJ whole genome shotgun (WGS) entry which is preliminary data.</text>
</comment>
<dbReference type="Gene3D" id="1.10.510.10">
    <property type="entry name" value="Transferase(Phosphotransferase) domain 1"/>
    <property type="match status" value="1"/>
</dbReference>
<feature type="compositionally biased region" description="Low complexity" evidence="8">
    <location>
        <begin position="310"/>
        <end position="320"/>
    </location>
</feature>
<dbReference type="SUPFAM" id="SSF56112">
    <property type="entry name" value="Protein kinase-like (PK-like)"/>
    <property type="match status" value="1"/>
</dbReference>
<evidence type="ECO:0000313" key="10">
    <source>
        <dbReference type="EMBL" id="GAA4009323.1"/>
    </source>
</evidence>
<evidence type="ECO:0000256" key="3">
    <source>
        <dbReference type="ARBA" id="ARBA00022679"/>
    </source>
</evidence>